<comment type="caution">
    <text evidence="2">The sequence shown here is derived from an EMBL/GenBank/DDBJ whole genome shotgun (WGS) entry which is preliminary data.</text>
</comment>
<reference evidence="2" key="2">
    <citation type="submission" date="2020-09" db="EMBL/GenBank/DDBJ databases">
        <authorList>
            <person name="Sun Q."/>
            <person name="Zhou Y."/>
        </authorList>
    </citation>
    <scope>NUCLEOTIDE SEQUENCE</scope>
    <source>
        <strain evidence="2">CGMCC 1.12360</strain>
    </source>
</reference>
<evidence type="ECO:0000313" key="2">
    <source>
        <dbReference type="EMBL" id="GGH70311.1"/>
    </source>
</evidence>
<evidence type="ECO:0000259" key="1">
    <source>
        <dbReference type="Pfam" id="PF13349"/>
    </source>
</evidence>
<accession>A0A8J2ZQM9</accession>
<feature type="domain" description="DUF4097" evidence="1">
    <location>
        <begin position="122"/>
        <end position="261"/>
    </location>
</feature>
<protein>
    <recommendedName>
        <fullName evidence="1">DUF4097 domain-containing protein</fullName>
    </recommendedName>
</protein>
<gene>
    <name evidence="2" type="ORF">GCM10010978_05110</name>
</gene>
<dbReference type="EMBL" id="BMEV01000006">
    <property type="protein sequence ID" value="GGH70311.1"/>
    <property type="molecule type" value="Genomic_DNA"/>
</dbReference>
<proteinExistence type="predicted"/>
<evidence type="ECO:0000313" key="3">
    <source>
        <dbReference type="Proteomes" id="UP000602050"/>
    </source>
</evidence>
<dbReference type="Gene3D" id="2.160.20.120">
    <property type="match status" value="1"/>
</dbReference>
<dbReference type="AlphaFoldDB" id="A0A8J2ZQM9"/>
<dbReference type="InterPro" id="IPR025164">
    <property type="entry name" value="Toastrack_DUF4097"/>
</dbReference>
<sequence>MRNSIKLAIIIIIALVIAVSFSSCQAAKRVKGSEQFSGTISAVEVSSDVAEITILPSDSGKAAVEWDGKISRNRDFNVEEKDGTLSVLLTEKKRMFSWLPFSFFFQTDKGMDIRIFLPEENLDEVTVHNEVGDIEITGVKMKDLQVDTDVAEVIIDGAAADTIEAKSDVGDVTVKNSSGKLSVTTDVGEVNVELEEIEHDHFFQTNVGDVTLTLSAVPDNVTFQATTDVGSVHMFGKKGSYAVKQADYLVEIITDVGDITVSAK</sequence>
<name>A0A8J2ZQM9_9BACI</name>
<dbReference type="Pfam" id="PF13349">
    <property type="entry name" value="DUF4097"/>
    <property type="match status" value="1"/>
</dbReference>
<organism evidence="2 3">
    <name type="scientific">Compostibacillus humi</name>
    <dbReference type="NCBI Taxonomy" id="1245525"/>
    <lineage>
        <taxon>Bacteria</taxon>
        <taxon>Bacillati</taxon>
        <taxon>Bacillota</taxon>
        <taxon>Bacilli</taxon>
        <taxon>Bacillales</taxon>
        <taxon>Bacillaceae</taxon>
        <taxon>Compostibacillus</taxon>
    </lineage>
</organism>
<reference evidence="2" key="1">
    <citation type="journal article" date="2014" name="Int. J. Syst. Evol. Microbiol.">
        <title>Complete genome sequence of Corynebacterium casei LMG S-19264T (=DSM 44701T), isolated from a smear-ripened cheese.</title>
        <authorList>
            <consortium name="US DOE Joint Genome Institute (JGI-PGF)"/>
            <person name="Walter F."/>
            <person name="Albersmeier A."/>
            <person name="Kalinowski J."/>
            <person name="Ruckert C."/>
        </authorList>
    </citation>
    <scope>NUCLEOTIDE SEQUENCE</scope>
    <source>
        <strain evidence="2">CGMCC 1.12360</strain>
    </source>
</reference>
<dbReference type="RefSeq" id="WP_188390809.1">
    <property type="nucleotide sequence ID" value="NZ_BMEV01000006.1"/>
</dbReference>
<dbReference type="PROSITE" id="PS51257">
    <property type="entry name" value="PROKAR_LIPOPROTEIN"/>
    <property type="match status" value="1"/>
</dbReference>
<dbReference type="Proteomes" id="UP000602050">
    <property type="component" value="Unassembled WGS sequence"/>
</dbReference>
<keyword evidence="3" id="KW-1185">Reference proteome</keyword>